<dbReference type="Proteomes" id="UP000016930">
    <property type="component" value="Unassembled WGS sequence"/>
</dbReference>
<organism evidence="3 4">
    <name type="scientific">Ceriporiopsis subvermispora (strain B)</name>
    <name type="common">White-rot fungus</name>
    <name type="synonym">Gelatoporia subvermispora</name>
    <dbReference type="NCBI Taxonomy" id="914234"/>
    <lineage>
        <taxon>Eukaryota</taxon>
        <taxon>Fungi</taxon>
        <taxon>Dikarya</taxon>
        <taxon>Basidiomycota</taxon>
        <taxon>Agaricomycotina</taxon>
        <taxon>Agaricomycetes</taxon>
        <taxon>Polyporales</taxon>
        <taxon>Gelatoporiaceae</taxon>
        <taxon>Gelatoporia</taxon>
    </lineage>
</organism>
<feature type="transmembrane region" description="Helical" evidence="2">
    <location>
        <begin position="68"/>
        <end position="86"/>
    </location>
</feature>
<dbReference type="AlphaFoldDB" id="M2PS64"/>
<dbReference type="OrthoDB" id="2804045at2759"/>
<name>M2PS64_CERS8</name>
<keyword evidence="4" id="KW-1185">Reference proteome</keyword>
<accession>M2PS64</accession>
<dbReference type="EMBL" id="KB445793">
    <property type="protein sequence ID" value="EMD39469.1"/>
    <property type="molecule type" value="Genomic_DNA"/>
</dbReference>
<sequence length="253" mass="27486">MADQVGDANDVLSAETTGLLYGLRAVSAAVLIYDHVNTLSILDIAMFIVWAAFSFFRMHAISDRNWALSMTIGILNMVPVAVNAYIRFGATSYSMVDLPAMGIWCLADETGLLSSETQTASLTRLPVILSDIIVIVATWRRTFRLRRIAVQIGMQTPLATMLLYDGTAYFGIAVALNVVDVIGIASTILQNVGAFLPAFSSMIVSHFLLDLYDIADGAPGHPTTTSTQIGPPEVSDHQRTSHHFTTVMDDVEE</sequence>
<feature type="transmembrane region" description="Helical" evidence="2">
    <location>
        <begin position="188"/>
        <end position="209"/>
    </location>
</feature>
<dbReference type="HOGENOM" id="CLU_1098376_0_0_1"/>
<feature type="transmembrane region" description="Helical" evidence="2">
    <location>
        <begin position="161"/>
        <end position="182"/>
    </location>
</feature>
<evidence type="ECO:0000256" key="2">
    <source>
        <dbReference type="SAM" id="Phobius"/>
    </source>
</evidence>
<keyword evidence="2" id="KW-0472">Membrane</keyword>
<feature type="transmembrane region" description="Helical" evidence="2">
    <location>
        <begin position="36"/>
        <end position="56"/>
    </location>
</feature>
<evidence type="ECO:0000256" key="1">
    <source>
        <dbReference type="SAM" id="MobiDB-lite"/>
    </source>
</evidence>
<keyword evidence="2" id="KW-0812">Transmembrane</keyword>
<keyword evidence="2" id="KW-1133">Transmembrane helix</keyword>
<proteinExistence type="predicted"/>
<gene>
    <name evidence="3" type="ORF">CERSUDRAFT_121747</name>
</gene>
<evidence type="ECO:0000313" key="3">
    <source>
        <dbReference type="EMBL" id="EMD39469.1"/>
    </source>
</evidence>
<protein>
    <submittedName>
        <fullName evidence="3">Uncharacterized protein</fullName>
    </submittedName>
</protein>
<feature type="region of interest" description="Disordered" evidence="1">
    <location>
        <begin position="222"/>
        <end position="253"/>
    </location>
</feature>
<feature type="transmembrane region" description="Helical" evidence="2">
    <location>
        <begin position="122"/>
        <end position="140"/>
    </location>
</feature>
<evidence type="ECO:0000313" key="4">
    <source>
        <dbReference type="Proteomes" id="UP000016930"/>
    </source>
</evidence>
<reference evidence="3 4" key="1">
    <citation type="journal article" date="2012" name="Proc. Natl. Acad. Sci. U.S.A.">
        <title>Comparative genomics of Ceriporiopsis subvermispora and Phanerochaete chrysosporium provide insight into selective ligninolysis.</title>
        <authorList>
            <person name="Fernandez-Fueyo E."/>
            <person name="Ruiz-Duenas F.J."/>
            <person name="Ferreira P."/>
            <person name="Floudas D."/>
            <person name="Hibbett D.S."/>
            <person name="Canessa P."/>
            <person name="Larrondo L.F."/>
            <person name="James T.Y."/>
            <person name="Seelenfreund D."/>
            <person name="Lobos S."/>
            <person name="Polanco R."/>
            <person name="Tello M."/>
            <person name="Honda Y."/>
            <person name="Watanabe T."/>
            <person name="Watanabe T."/>
            <person name="Ryu J.S."/>
            <person name="Kubicek C.P."/>
            <person name="Schmoll M."/>
            <person name="Gaskell J."/>
            <person name="Hammel K.E."/>
            <person name="St John F.J."/>
            <person name="Vanden Wymelenberg A."/>
            <person name="Sabat G."/>
            <person name="Splinter BonDurant S."/>
            <person name="Syed K."/>
            <person name="Yadav J.S."/>
            <person name="Doddapaneni H."/>
            <person name="Subramanian V."/>
            <person name="Lavin J.L."/>
            <person name="Oguiza J.A."/>
            <person name="Perez G."/>
            <person name="Pisabarro A.G."/>
            <person name="Ramirez L."/>
            <person name="Santoyo F."/>
            <person name="Master E."/>
            <person name="Coutinho P.M."/>
            <person name="Henrissat B."/>
            <person name="Lombard V."/>
            <person name="Magnuson J.K."/>
            <person name="Kuees U."/>
            <person name="Hori C."/>
            <person name="Igarashi K."/>
            <person name="Samejima M."/>
            <person name="Held B.W."/>
            <person name="Barry K.W."/>
            <person name="LaButti K.M."/>
            <person name="Lapidus A."/>
            <person name="Lindquist E.A."/>
            <person name="Lucas S.M."/>
            <person name="Riley R."/>
            <person name="Salamov A.A."/>
            <person name="Hoffmeister D."/>
            <person name="Schwenk D."/>
            <person name="Hadar Y."/>
            <person name="Yarden O."/>
            <person name="de Vries R.P."/>
            <person name="Wiebenga A."/>
            <person name="Stenlid J."/>
            <person name="Eastwood D."/>
            <person name="Grigoriev I.V."/>
            <person name="Berka R.M."/>
            <person name="Blanchette R.A."/>
            <person name="Kersten P."/>
            <person name="Martinez A.T."/>
            <person name="Vicuna R."/>
            <person name="Cullen D."/>
        </authorList>
    </citation>
    <scope>NUCLEOTIDE SEQUENCE [LARGE SCALE GENOMIC DNA]</scope>
    <source>
        <strain evidence="3 4">B</strain>
    </source>
</reference>